<feature type="disulfide bond" evidence="1">
    <location>
        <begin position="181"/>
        <end position="190"/>
    </location>
</feature>
<accession>A0A833V3C6</accession>
<dbReference type="InterPro" id="IPR001938">
    <property type="entry name" value="Thaumatin"/>
</dbReference>
<feature type="disulfide bond" evidence="1">
    <location>
        <begin position="80"/>
        <end position="89"/>
    </location>
</feature>
<evidence type="ECO:0000313" key="4">
    <source>
        <dbReference type="Proteomes" id="UP000623129"/>
    </source>
</evidence>
<feature type="disulfide bond" evidence="1">
    <location>
        <begin position="161"/>
        <end position="177"/>
    </location>
</feature>
<protein>
    <submittedName>
        <fullName evidence="3">Thaumatin-like protein 1b</fullName>
    </submittedName>
</protein>
<comment type="caution">
    <text evidence="3">The sequence shown here is derived from an EMBL/GenBank/DDBJ whole genome shotgun (WGS) entry which is preliminary data.</text>
</comment>
<evidence type="ECO:0000313" key="3">
    <source>
        <dbReference type="EMBL" id="KAF3322167.1"/>
    </source>
</evidence>
<proteinExistence type="predicted"/>
<dbReference type="OrthoDB" id="430315at2759"/>
<feature type="disulfide bond" evidence="1">
    <location>
        <begin position="153"/>
        <end position="214"/>
    </location>
</feature>
<reference evidence="3" key="1">
    <citation type="submission" date="2020-01" db="EMBL/GenBank/DDBJ databases">
        <title>Genome sequence of Kobresia littledalei, the first chromosome-level genome in the family Cyperaceae.</title>
        <authorList>
            <person name="Qu G."/>
        </authorList>
    </citation>
    <scope>NUCLEOTIDE SEQUENCE</scope>
    <source>
        <strain evidence="3">C.B.Clarke</strain>
        <tissue evidence="3">Leaf</tissue>
    </source>
</reference>
<dbReference type="SMART" id="SM00205">
    <property type="entry name" value="THN"/>
    <property type="match status" value="1"/>
</dbReference>
<dbReference type="PRINTS" id="PR00347">
    <property type="entry name" value="THAUMATIN"/>
</dbReference>
<dbReference type="Gene3D" id="2.60.110.10">
    <property type="entry name" value="Thaumatin"/>
    <property type="match status" value="1"/>
</dbReference>
<dbReference type="InterPro" id="IPR037176">
    <property type="entry name" value="Osmotin/thaumatin-like_sf"/>
</dbReference>
<dbReference type="PIRSF" id="PIRSF002703">
    <property type="entry name" value="Thaumatin"/>
    <property type="match status" value="1"/>
</dbReference>
<feature type="signal peptide" evidence="2">
    <location>
        <begin position="1"/>
        <end position="23"/>
    </location>
</feature>
<dbReference type="EMBL" id="SWLB01000025">
    <property type="protein sequence ID" value="KAF3322167.1"/>
    <property type="molecule type" value="Genomic_DNA"/>
</dbReference>
<sequence length="245" mass="25907">MANVMILCFSFLVTSLLVRDVHSTIFTIKNECAFTVWPGILTDSGVPALNLTGFELDSGASRAIDVPKNWSGRFWGRQGCSNATGSLICASADCASGQVQCNNQGAVPPATLVEFTLNGAGNDDFYDISNVDGFNLPVSIVPQGVPGCNPVSCPVNINSKCPQELWLQASDGSVVGCKSACLAFNTDAYCCRGTYGISGSCKPSTYALYFKQACPQAYSYAYDDASSTFTCIGADYLITFCPVSS</sequence>
<keyword evidence="1" id="KW-1015">Disulfide bond</keyword>
<feature type="disulfide bond" evidence="1">
    <location>
        <begin position="94"/>
        <end position="101"/>
    </location>
</feature>
<feature type="disulfide bond" evidence="1">
    <location>
        <begin position="191"/>
        <end position="201"/>
    </location>
</feature>
<dbReference type="AlphaFoldDB" id="A0A833V3C6"/>
<organism evidence="3 4">
    <name type="scientific">Carex littledalei</name>
    <dbReference type="NCBI Taxonomy" id="544730"/>
    <lineage>
        <taxon>Eukaryota</taxon>
        <taxon>Viridiplantae</taxon>
        <taxon>Streptophyta</taxon>
        <taxon>Embryophyta</taxon>
        <taxon>Tracheophyta</taxon>
        <taxon>Spermatophyta</taxon>
        <taxon>Magnoliopsida</taxon>
        <taxon>Liliopsida</taxon>
        <taxon>Poales</taxon>
        <taxon>Cyperaceae</taxon>
        <taxon>Cyperoideae</taxon>
        <taxon>Cariceae</taxon>
        <taxon>Carex</taxon>
        <taxon>Carex subgen. Euthyceras</taxon>
    </lineage>
</organism>
<name>A0A833V3C6_9POAL</name>
<dbReference type="FunFam" id="2.60.110.10:FF:000004">
    <property type="entry name" value="THAUMATIN-LIKE PROTEIN 1"/>
    <property type="match status" value="1"/>
</dbReference>
<feature type="chain" id="PRO_5032343547" evidence="2">
    <location>
        <begin position="24"/>
        <end position="245"/>
    </location>
</feature>
<evidence type="ECO:0000256" key="1">
    <source>
        <dbReference type="PIRSR" id="PIRSR002703-1"/>
    </source>
</evidence>
<dbReference type="Pfam" id="PF00314">
    <property type="entry name" value="Thaumatin"/>
    <property type="match status" value="1"/>
</dbReference>
<feature type="disulfide bond" evidence="1">
    <location>
        <begin position="32"/>
        <end position="241"/>
    </location>
</feature>
<gene>
    <name evidence="3" type="ORF">FCM35_KLT13308</name>
</gene>
<dbReference type="PANTHER" id="PTHR31048">
    <property type="entry name" value="OS03G0233200 PROTEIN"/>
    <property type="match status" value="1"/>
</dbReference>
<dbReference type="SUPFAM" id="SSF49870">
    <property type="entry name" value="Osmotin, thaumatin-like protein"/>
    <property type="match status" value="1"/>
</dbReference>
<dbReference type="Proteomes" id="UP000623129">
    <property type="component" value="Unassembled WGS sequence"/>
</dbReference>
<dbReference type="PROSITE" id="PS51367">
    <property type="entry name" value="THAUMATIN_2"/>
    <property type="match status" value="1"/>
</dbReference>
<keyword evidence="4" id="KW-1185">Reference proteome</keyword>
<dbReference type="CDD" id="cd09218">
    <property type="entry name" value="TLP-PA"/>
    <property type="match status" value="1"/>
</dbReference>
<feature type="disulfide bond" evidence="1">
    <location>
        <begin position="148"/>
        <end position="231"/>
    </location>
</feature>
<evidence type="ECO:0000256" key="2">
    <source>
        <dbReference type="SAM" id="SignalP"/>
    </source>
</evidence>
<keyword evidence="2" id="KW-0732">Signal</keyword>